<accession>A0A0H5QPN6</accession>
<dbReference type="AlphaFoldDB" id="A0A0H5QPN6"/>
<protein>
    <submittedName>
        <fullName evidence="1">Uncharacterized protein</fullName>
    </submittedName>
</protein>
<reference evidence="1" key="2">
    <citation type="submission" date="2015-07" db="EMBL/GenBank/DDBJ databases">
        <title>Plasmids, circular viruses and viroids from rat gut.</title>
        <authorList>
            <person name="Jorgensen T.J."/>
            <person name="Hansen M.A."/>
            <person name="Xu Z."/>
            <person name="Tabak M.A."/>
            <person name="Sorensen S.J."/>
            <person name="Hansen L.H."/>
        </authorList>
    </citation>
    <scope>NUCLEOTIDE SEQUENCE</scope>
    <source>
        <strain evidence="1">RGFK1697</strain>
    </source>
</reference>
<reference evidence="1" key="1">
    <citation type="submission" date="2015-06" db="EMBL/GenBank/DDBJ databases">
        <authorList>
            <person name="Joergensen T."/>
        </authorList>
    </citation>
    <scope>NUCLEOTIDE SEQUENCE</scope>
    <source>
        <strain evidence="1">RGFK1697</strain>
    </source>
</reference>
<proteinExistence type="predicted"/>
<name>A0A0H5QPN6_9ZZZZ</name>
<dbReference type="EMBL" id="LN854200">
    <property type="protein sequence ID" value="CRY97697.1"/>
    <property type="molecule type" value="Genomic_DNA"/>
</dbReference>
<organism evidence="1">
    <name type="scientific">uncultured prokaryote</name>
    <dbReference type="NCBI Taxonomy" id="198431"/>
    <lineage>
        <taxon>unclassified sequences</taxon>
        <taxon>environmental samples</taxon>
    </lineage>
</organism>
<sequence>MAIPVVPNVYRTRSEFTAGPNGTAWSVTMDFYTNRDPESPETNEAAIGAGVVNGWADIFDETAFGTNTIDDYFHEDVQLSAVVVQALDGVTAQEVITPAVTVSGAGADAMPALVSLAVSKRTKVRGGSHRGRVYLSGLSQQGLVSATGGVSGDFRRTLAEGFTDHLMSLSATAEPDFAYMVVVGSPGGSGYIETPVISLTCDNRWDTQKRRVA</sequence>
<evidence type="ECO:0000313" key="1">
    <source>
        <dbReference type="EMBL" id="CRY97697.1"/>
    </source>
</evidence>